<dbReference type="Proteomes" id="UP001176521">
    <property type="component" value="Unassembled WGS sequence"/>
</dbReference>
<evidence type="ECO:0000313" key="2">
    <source>
        <dbReference type="Proteomes" id="UP001176521"/>
    </source>
</evidence>
<organism evidence="1 2">
    <name type="scientific">Tilletia horrida</name>
    <dbReference type="NCBI Taxonomy" id="155126"/>
    <lineage>
        <taxon>Eukaryota</taxon>
        <taxon>Fungi</taxon>
        <taxon>Dikarya</taxon>
        <taxon>Basidiomycota</taxon>
        <taxon>Ustilaginomycotina</taxon>
        <taxon>Exobasidiomycetes</taxon>
        <taxon>Tilletiales</taxon>
        <taxon>Tilletiaceae</taxon>
        <taxon>Tilletia</taxon>
    </lineage>
</organism>
<accession>A0AAN6JMG7</accession>
<evidence type="ECO:0000313" key="1">
    <source>
        <dbReference type="EMBL" id="KAK0519583.1"/>
    </source>
</evidence>
<dbReference type="AlphaFoldDB" id="A0AAN6JMG7"/>
<proteinExistence type="predicted"/>
<name>A0AAN6JMG7_9BASI</name>
<gene>
    <name evidence="1" type="ORF">OC842_007400</name>
</gene>
<keyword evidence="2" id="KW-1185">Reference proteome</keyword>
<dbReference type="EMBL" id="JAPDMQ010000951">
    <property type="protein sequence ID" value="KAK0519583.1"/>
    <property type="molecule type" value="Genomic_DNA"/>
</dbReference>
<reference evidence="1" key="1">
    <citation type="journal article" date="2023" name="PhytoFront">
        <title>Draft Genome Resources of Seven Strains of Tilletia horrida, Causal Agent of Kernel Smut of Rice.</title>
        <authorList>
            <person name="Khanal S."/>
            <person name="Antony Babu S."/>
            <person name="Zhou X.G."/>
        </authorList>
    </citation>
    <scope>NUCLEOTIDE SEQUENCE</scope>
    <source>
        <strain evidence="1">TX3</strain>
    </source>
</reference>
<comment type="caution">
    <text evidence="1">The sequence shown here is derived from an EMBL/GenBank/DDBJ whole genome shotgun (WGS) entry which is preliminary data.</text>
</comment>
<sequence>MSNASTGASARKSQRLDEPEASIGAEAGAAGQVFAIPELVREIASYLSRDRLDLLALGAVNKLFRKHVLPVWARHQDVPSHMAEKRVLLFGSRPELLAHVKYLRLQCKRTSRCPNPPLDMFVLLIGMLAGQTTDEPPLIDLCFQLRHIGRLKAALTPFPGLMQNIVSVSVSTHLASESAQWASDCMQLSLFIADVQVAARMGRKDGIAFFAYGEMDPSHQSLSKQPRLPPSTSYSIFRALSPSLRLLSLCIGKNDETEAIFSGIEFARLQYFAVHLFDNTNALELREFLNRHRRLEDVRIKILNPSNDLPLLQYGFKHLRHVETSGDFGLRSYTPELQPRKLRCATDQVFDQEALLSPDGVLKQPYPKLRSFSYTSYEDGPLFANLGRSVSQVQIVCISAWQGKKLLSSIASGFKANTAHDIGAALTCVDVTVPKQPLAVITTAFRHAFAADAMPQLAELRLYYDDQLSNASFASEGAEAWKQAATTNEVAGVMADLSQARSLRVLRLGDNSLFSFSDQIILVNRVFPPALEYFAWGDRMSKSPQYFRFLPSTTTQAPATYHNDTADASAACPPPKHGRLQQIPSIFKQQITRDGVWMRHYFNFERNYTVLDHIAETPRFSLT</sequence>
<protein>
    <submittedName>
        <fullName evidence="1">Uncharacterized protein</fullName>
    </submittedName>
</protein>